<keyword evidence="7" id="KW-1185">Reference proteome</keyword>
<organism evidence="6 7">
    <name type="scientific">Seohaeicola saemankumensis</name>
    <dbReference type="NCBI Taxonomy" id="481181"/>
    <lineage>
        <taxon>Bacteria</taxon>
        <taxon>Pseudomonadati</taxon>
        <taxon>Pseudomonadota</taxon>
        <taxon>Alphaproteobacteria</taxon>
        <taxon>Rhodobacterales</taxon>
        <taxon>Roseobacteraceae</taxon>
        <taxon>Seohaeicola</taxon>
    </lineage>
</organism>
<dbReference type="InterPro" id="IPR005119">
    <property type="entry name" value="LysR_subst-bd"/>
</dbReference>
<evidence type="ECO:0000313" key="6">
    <source>
        <dbReference type="EMBL" id="MFD1194705.1"/>
    </source>
</evidence>
<dbReference type="Gene3D" id="3.40.190.290">
    <property type="match status" value="1"/>
</dbReference>
<dbReference type="CDD" id="cd05466">
    <property type="entry name" value="PBP2_LTTR_substrate"/>
    <property type="match status" value="1"/>
</dbReference>
<evidence type="ECO:0000256" key="4">
    <source>
        <dbReference type="ARBA" id="ARBA00023163"/>
    </source>
</evidence>
<dbReference type="SUPFAM" id="SSF46785">
    <property type="entry name" value="Winged helix' DNA-binding domain"/>
    <property type="match status" value="1"/>
</dbReference>
<dbReference type="InterPro" id="IPR058163">
    <property type="entry name" value="LysR-type_TF_proteobact-type"/>
</dbReference>
<dbReference type="EMBL" id="JBHTKR010000003">
    <property type="protein sequence ID" value="MFD1194705.1"/>
    <property type="molecule type" value="Genomic_DNA"/>
</dbReference>
<keyword evidence="3" id="KW-0238">DNA-binding</keyword>
<sequence length="292" mass="32114">MTALDWNHIRAFHATATTGSLSAAARQLGLTQPTLSRQVAALEATLGVVLFERVGRKLVLSQTGSQMLERVAVMADAVDVMALIASGQVQDISGKVSIAATDTYAAYLLPRIIERITQDAPQITIEVVESNELSNLHRREADIAIRHVAPDRPGLIGQHIRDTEAYFYASDDWLERNAAPARLSDLGNAGLIAFQDTARFAEYLQDIGIPVTPSDFRLVANSAVTVWEMVKRGMGVAPMLREIADITQGVTRLFPEMPPIVVPVWLVTHVQMQSSPRIRFVQDRLAHDLARM</sequence>
<dbReference type="InterPro" id="IPR036390">
    <property type="entry name" value="WH_DNA-bd_sf"/>
</dbReference>
<proteinExistence type="inferred from homology"/>
<evidence type="ECO:0000259" key="5">
    <source>
        <dbReference type="PROSITE" id="PS50931"/>
    </source>
</evidence>
<dbReference type="InterPro" id="IPR000847">
    <property type="entry name" value="LysR_HTH_N"/>
</dbReference>
<reference evidence="7" key="1">
    <citation type="journal article" date="2019" name="Int. J. Syst. Evol. Microbiol.">
        <title>The Global Catalogue of Microorganisms (GCM) 10K type strain sequencing project: providing services to taxonomists for standard genome sequencing and annotation.</title>
        <authorList>
            <consortium name="The Broad Institute Genomics Platform"/>
            <consortium name="The Broad Institute Genome Sequencing Center for Infectious Disease"/>
            <person name="Wu L."/>
            <person name="Ma J."/>
        </authorList>
    </citation>
    <scope>NUCLEOTIDE SEQUENCE [LARGE SCALE GENOMIC DNA]</scope>
    <source>
        <strain evidence="7">CCUG 55328</strain>
    </source>
</reference>
<dbReference type="Gene3D" id="1.10.10.10">
    <property type="entry name" value="Winged helix-like DNA-binding domain superfamily/Winged helix DNA-binding domain"/>
    <property type="match status" value="1"/>
</dbReference>
<keyword evidence="4" id="KW-0804">Transcription</keyword>
<protein>
    <submittedName>
        <fullName evidence="6">LysR family transcriptional regulator</fullName>
    </submittedName>
</protein>
<evidence type="ECO:0000256" key="3">
    <source>
        <dbReference type="ARBA" id="ARBA00023125"/>
    </source>
</evidence>
<comment type="caution">
    <text evidence="6">The sequence shown here is derived from an EMBL/GenBank/DDBJ whole genome shotgun (WGS) entry which is preliminary data.</text>
</comment>
<gene>
    <name evidence="6" type="ORF">ACFQ3C_08475</name>
</gene>
<accession>A0ABW3TG46</accession>
<name>A0ABW3TG46_9RHOB</name>
<dbReference type="RefSeq" id="WP_380790522.1">
    <property type="nucleotide sequence ID" value="NZ_JBHTKR010000003.1"/>
</dbReference>
<dbReference type="SUPFAM" id="SSF53850">
    <property type="entry name" value="Periplasmic binding protein-like II"/>
    <property type="match status" value="1"/>
</dbReference>
<dbReference type="InterPro" id="IPR036388">
    <property type="entry name" value="WH-like_DNA-bd_sf"/>
</dbReference>
<dbReference type="PANTHER" id="PTHR30537">
    <property type="entry name" value="HTH-TYPE TRANSCRIPTIONAL REGULATOR"/>
    <property type="match status" value="1"/>
</dbReference>
<comment type="similarity">
    <text evidence="1">Belongs to the LysR transcriptional regulatory family.</text>
</comment>
<dbReference type="PROSITE" id="PS50931">
    <property type="entry name" value="HTH_LYSR"/>
    <property type="match status" value="1"/>
</dbReference>
<dbReference type="PRINTS" id="PR00039">
    <property type="entry name" value="HTHLYSR"/>
</dbReference>
<dbReference type="Pfam" id="PF00126">
    <property type="entry name" value="HTH_1"/>
    <property type="match status" value="1"/>
</dbReference>
<dbReference type="Pfam" id="PF03466">
    <property type="entry name" value="LysR_substrate"/>
    <property type="match status" value="1"/>
</dbReference>
<evidence type="ECO:0000313" key="7">
    <source>
        <dbReference type="Proteomes" id="UP001597151"/>
    </source>
</evidence>
<feature type="domain" description="HTH lysR-type" evidence="5">
    <location>
        <begin position="4"/>
        <end position="61"/>
    </location>
</feature>
<evidence type="ECO:0000256" key="2">
    <source>
        <dbReference type="ARBA" id="ARBA00023015"/>
    </source>
</evidence>
<dbReference type="PANTHER" id="PTHR30537:SF3">
    <property type="entry name" value="TRANSCRIPTIONAL REGULATORY PROTEIN"/>
    <property type="match status" value="1"/>
</dbReference>
<evidence type="ECO:0000256" key="1">
    <source>
        <dbReference type="ARBA" id="ARBA00009437"/>
    </source>
</evidence>
<keyword evidence="2" id="KW-0805">Transcription regulation</keyword>
<dbReference type="Proteomes" id="UP001597151">
    <property type="component" value="Unassembled WGS sequence"/>
</dbReference>